<keyword evidence="10" id="KW-0472">Membrane</keyword>
<dbReference type="CDD" id="cd03215">
    <property type="entry name" value="ABC_Carb_Monos_II"/>
    <property type="match status" value="1"/>
</dbReference>
<evidence type="ECO:0000256" key="7">
    <source>
        <dbReference type="ARBA" id="ARBA00022741"/>
    </source>
</evidence>
<proteinExistence type="predicted"/>
<feature type="domain" description="ABC transporter" evidence="11">
    <location>
        <begin position="7"/>
        <end position="244"/>
    </location>
</feature>
<evidence type="ECO:0000256" key="1">
    <source>
        <dbReference type="ARBA" id="ARBA00004202"/>
    </source>
</evidence>
<dbReference type="GO" id="GO:0005886">
    <property type="term" value="C:plasma membrane"/>
    <property type="evidence" value="ECO:0007669"/>
    <property type="project" value="UniProtKB-SubCell"/>
</dbReference>
<dbReference type="InterPro" id="IPR003593">
    <property type="entry name" value="AAA+_ATPase"/>
</dbReference>
<keyword evidence="9" id="KW-1278">Translocase</keyword>
<dbReference type="SUPFAM" id="SSF52540">
    <property type="entry name" value="P-loop containing nucleoside triphosphate hydrolases"/>
    <property type="match status" value="2"/>
</dbReference>
<dbReference type="PANTHER" id="PTHR43790:SF9">
    <property type="entry name" value="GALACTOFURANOSE TRANSPORTER ATP-BINDING PROTEIN YTFR"/>
    <property type="match status" value="1"/>
</dbReference>
<evidence type="ECO:0000256" key="5">
    <source>
        <dbReference type="ARBA" id="ARBA00022597"/>
    </source>
</evidence>
<dbReference type="InterPro" id="IPR017871">
    <property type="entry name" value="ABC_transporter-like_CS"/>
</dbReference>
<dbReference type="Gene3D" id="3.40.50.300">
    <property type="entry name" value="P-loop containing nucleotide triphosphate hydrolases"/>
    <property type="match status" value="2"/>
</dbReference>
<dbReference type="PROSITE" id="PS50893">
    <property type="entry name" value="ABC_TRANSPORTER_2"/>
    <property type="match status" value="2"/>
</dbReference>
<dbReference type="EMBL" id="DVHU01000111">
    <property type="protein sequence ID" value="HIR94214.1"/>
    <property type="molecule type" value="Genomic_DNA"/>
</dbReference>
<evidence type="ECO:0000256" key="2">
    <source>
        <dbReference type="ARBA" id="ARBA00004533"/>
    </source>
</evidence>
<feature type="domain" description="ABC transporter" evidence="11">
    <location>
        <begin position="254"/>
        <end position="500"/>
    </location>
</feature>
<keyword evidence="5" id="KW-0762">Sugar transport</keyword>
<protein>
    <submittedName>
        <fullName evidence="12">Sugar ABC transporter ATP-binding protein</fullName>
    </submittedName>
</protein>
<comment type="subcellular location">
    <subcellularLocation>
        <location evidence="2">Cell inner membrane</location>
    </subcellularLocation>
    <subcellularLocation>
        <location evidence="1">Cell membrane</location>
        <topology evidence="1">Peripheral membrane protein</topology>
    </subcellularLocation>
</comment>
<dbReference type="GO" id="GO:0016887">
    <property type="term" value="F:ATP hydrolysis activity"/>
    <property type="evidence" value="ECO:0007669"/>
    <property type="project" value="InterPro"/>
</dbReference>
<evidence type="ECO:0000259" key="11">
    <source>
        <dbReference type="PROSITE" id="PS50893"/>
    </source>
</evidence>
<comment type="caution">
    <text evidence="12">The sequence shown here is derived from an EMBL/GenBank/DDBJ whole genome shotgun (WGS) entry which is preliminary data.</text>
</comment>
<evidence type="ECO:0000256" key="9">
    <source>
        <dbReference type="ARBA" id="ARBA00022967"/>
    </source>
</evidence>
<evidence type="ECO:0000256" key="3">
    <source>
        <dbReference type="ARBA" id="ARBA00022448"/>
    </source>
</evidence>
<keyword evidence="6" id="KW-0677">Repeat</keyword>
<dbReference type="FunFam" id="3.40.50.300:FF:000127">
    <property type="entry name" value="Ribose import ATP-binding protein RbsA"/>
    <property type="match status" value="1"/>
</dbReference>
<dbReference type="FunFam" id="3.40.50.300:FF:000126">
    <property type="entry name" value="Galactose/methyl galactoside import ATP-binding protein MglA"/>
    <property type="match status" value="1"/>
</dbReference>
<keyword evidence="3" id="KW-0813">Transport</keyword>
<dbReference type="GO" id="GO:0015749">
    <property type="term" value="P:monosaccharide transmembrane transport"/>
    <property type="evidence" value="ECO:0007669"/>
    <property type="project" value="UniProtKB-ARBA"/>
</dbReference>
<evidence type="ECO:0000313" key="13">
    <source>
        <dbReference type="Proteomes" id="UP000886841"/>
    </source>
</evidence>
<dbReference type="InterPro" id="IPR027417">
    <property type="entry name" value="P-loop_NTPase"/>
</dbReference>
<organism evidence="12 13">
    <name type="scientific">Candidatus Egerieimonas intestinavium</name>
    <dbReference type="NCBI Taxonomy" id="2840777"/>
    <lineage>
        <taxon>Bacteria</taxon>
        <taxon>Bacillati</taxon>
        <taxon>Bacillota</taxon>
        <taxon>Clostridia</taxon>
        <taxon>Lachnospirales</taxon>
        <taxon>Lachnospiraceae</taxon>
        <taxon>Lachnospiraceae incertae sedis</taxon>
        <taxon>Candidatus Egerieimonas</taxon>
    </lineage>
</organism>
<keyword evidence="8 12" id="KW-0067">ATP-binding</keyword>
<dbReference type="Pfam" id="PF00005">
    <property type="entry name" value="ABC_tran"/>
    <property type="match status" value="2"/>
</dbReference>
<evidence type="ECO:0000256" key="6">
    <source>
        <dbReference type="ARBA" id="ARBA00022737"/>
    </source>
</evidence>
<dbReference type="AlphaFoldDB" id="A0A9D1EMC5"/>
<gene>
    <name evidence="12" type="ORF">IAB98_12425</name>
</gene>
<dbReference type="InterPro" id="IPR050107">
    <property type="entry name" value="ABC_carbohydrate_import_ATPase"/>
</dbReference>
<reference evidence="12" key="1">
    <citation type="submission" date="2020-10" db="EMBL/GenBank/DDBJ databases">
        <authorList>
            <person name="Gilroy R."/>
        </authorList>
    </citation>
    <scope>NUCLEOTIDE SEQUENCE</scope>
    <source>
        <strain evidence="12">ChiSxjej1B13-7041</strain>
    </source>
</reference>
<evidence type="ECO:0000313" key="12">
    <source>
        <dbReference type="EMBL" id="HIR94214.1"/>
    </source>
</evidence>
<dbReference type="PROSITE" id="PS00211">
    <property type="entry name" value="ABC_TRANSPORTER_1"/>
    <property type="match status" value="1"/>
</dbReference>
<sequence>MSQEVILKMEGITKLFPGVKALDKVDLELRKGEILAVIGENGAGKSTLMKVLLGIHPADEGTIVYKGEKVQFSSPLDALNKGIAMIHQEISLIPTMDVAENIWLGREKETMRHGMISKKGRYEKTDEFLKQMDIDLDPKALVRTLSVAKMQMVELVRAASYNADVIIMDEPTSALANEEIEILYRVVRDLKKQGVSIIFISHKLEEIFEICDRVSVYRDGHYISTNDVKDITQAQLVNMIVGRSITNQFPKMEANIGDVVLEVRDFNSAGVFKNVNFQVRKGEILGISGLVGAGRTEIMRALFGADPKDSGHVYVDGQEVKIHSPKDAITCGISMLTEDRMRTGSIYALSVKQNTTIANFREYCSKGIGVIHSKKENKAFEEQRGKMEVKCASEKQLISELSGGNQQKVLIGRWLLTRPKVLIIDEPTRGIDVGSKSEIHKAISQLACEGMAVIMISSELPEILGMSDRILVVRHGEIVFECDRKEATQENLITHAFGAEAESA</sequence>
<dbReference type="PANTHER" id="PTHR43790">
    <property type="entry name" value="CARBOHYDRATE TRANSPORT ATP-BINDING PROTEIN MG119-RELATED"/>
    <property type="match status" value="1"/>
</dbReference>
<keyword evidence="7" id="KW-0547">Nucleotide-binding</keyword>
<keyword evidence="4" id="KW-1003">Cell membrane</keyword>
<evidence type="ECO:0000256" key="4">
    <source>
        <dbReference type="ARBA" id="ARBA00022475"/>
    </source>
</evidence>
<dbReference type="Proteomes" id="UP000886841">
    <property type="component" value="Unassembled WGS sequence"/>
</dbReference>
<name>A0A9D1EMC5_9FIRM</name>
<reference evidence="12" key="2">
    <citation type="journal article" date="2021" name="PeerJ">
        <title>Extensive microbial diversity within the chicken gut microbiome revealed by metagenomics and culture.</title>
        <authorList>
            <person name="Gilroy R."/>
            <person name="Ravi A."/>
            <person name="Getino M."/>
            <person name="Pursley I."/>
            <person name="Horton D.L."/>
            <person name="Alikhan N.F."/>
            <person name="Baker D."/>
            <person name="Gharbi K."/>
            <person name="Hall N."/>
            <person name="Watson M."/>
            <person name="Adriaenssens E.M."/>
            <person name="Foster-Nyarko E."/>
            <person name="Jarju S."/>
            <person name="Secka A."/>
            <person name="Antonio M."/>
            <person name="Oren A."/>
            <person name="Chaudhuri R.R."/>
            <person name="La Ragione R."/>
            <person name="Hildebrand F."/>
            <person name="Pallen M.J."/>
        </authorList>
    </citation>
    <scope>NUCLEOTIDE SEQUENCE</scope>
    <source>
        <strain evidence="12">ChiSxjej1B13-7041</strain>
    </source>
</reference>
<dbReference type="CDD" id="cd03216">
    <property type="entry name" value="ABC_Carb_Monos_I"/>
    <property type="match status" value="1"/>
</dbReference>
<dbReference type="GO" id="GO:0005524">
    <property type="term" value="F:ATP binding"/>
    <property type="evidence" value="ECO:0007669"/>
    <property type="project" value="UniProtKB-KW"/>
</dbReference>
<dbReference type="InterPro" id="IPR003439">
    <property type="entry name" value="ABC_transporter-like_ATP-bd"/>
</dbReference>
<evidence type="ECO:0000256" key="8">
    <source>
        <dbReference type="ARBA" id="ARBA00022840"/>
    </source>
</evidence>
<evidence type="ECO:0000256" key="10">
    <source>
        <dbReference type="ARBA" id="ARBA00023136"/>
    </source>
</evidence>
<dbReference type="SMART" id="SM00382">
    <property type="entry name" value="AAA"/>
    <property type="match status" value="2"/>
</dbReference>
<accession>A0A9D1EMC5</accession>